<organism evidence="2 3">
    <name type="scientific">Fistulina hepatica ATCC 64428</name>
    <dbReference type="NCBI Taxonomy" id="1128425"/>
    <lineage>
        <taxon>Eukaryota</taxon>
        <taxon>Fungi</taxon>
        <taxon>Dikarya</taxon>
        <taxon>Basidiomycota</taxon>
        <taxon>Agaricomycotina</taxon>
        <taxon>Agaricomycetes</taxon>
        <taxon>Agaricomycetidae</taxon>
        <taxon>Agaricales</taxon>
        <taxon>Fistulinaceae</taxon>
        <taxon>Fistulina</taxon>
    </lineage>
</organism>
<evidence type="ECO:0000313" key="3">
    <source>
        <dbReference type="Proteomes" id="UP000054144"/>
    </source>
</evidence>
<sequence>MDQDENRQQDAPHNTPELHRAPEQHHEDPDATQEQQHQAIRPPIDDAFFVQYIHIPEEIIYTQTPLDYRLKFNKRMERRNAEQNAMSEAYSHDPNNPDLFPGEPMEPLYAFTPHEIRLLATDASLRRQSEEMLAAMGFEDGLPINLRLAISDFAERSTNTVPSTAPASTGENTSAITPDVPDVSAPREKSKLKVYKGSIRGLTYTV</sequence>
<name>A0A0D7ASZ6_9AGAR</name>
<feature type="compositionally biased region" description="Polar residues" evidence="1">
    <location>
        <begin position="159"/>
        <end position="176"/>
    </location>
</feature>
<keyword evidence="3" id="KW-1185">Reference proteome</keyword>
<dbReference type="AlphaFoldDB" id="A0A0D7ASZ6"/>
<dbReference type="EMBL" id="KN881583">
    <property type="protein sequence ID" value="KIY53933.1"/>
    <property type="molecule type" value="Genomic_DNA"/>
</dbReference>
<gene>
    <name evidence="2" type="ORF">FISHEDRAFT_68499</name>
</gene>
<dbReference type="Proteomes" id="UP000054144">
    <property type="component" value="Unassembled WGS sequence"/>
</dbReference>
<proteinExistence type="predicted"/>
<feature type="region of interest" description="Disordered" evidence="1">
    <location>
        <begin position="1"/>
        <end position="38"/>
    </location>
</feature>
<accession>A0A0D7ASZ6</accession>
<feature type="region of interest" description="Disordered" evidence="1">
    <location>
        <begin position="159"/>
        <end position="184"/>
    </location>
</feature>
<feature type="compositionally biased region" description="Basic and acidic residues" evidence="1">
    <location>
        <begin position="1"/>
        <end position="29"/>
    </location>
</feature>
<evidence type="ECO:0000313" key="2">
    <source>
        <dbReference type="EMBL" id="KIY53933.1"/>
    </source>
</evidence>
<evidence type="ECO:0000256" key="1">
    <source>
        <dbReference type="SAM" id="MobiDB-lite"/>
    </source>
</evidence>
<reference evidence="2 3" key="1">
    <citation type="journal article" date="2015" name="Fungal Genet. Biol.">
        <title>Evolution of novel wood decay mechanisms in Agaricales revealed by the genome sequences of Fistulina hepatica and Cylindrobasidium torrendii.</title>
        <authorList>
            <person name="Floudas D."/>
            <person name="Held B.W."/>
            <person name="Riley R."/>
            <person name="Nagy L.G."/>
            <person name="Koehler G."/>
            <person name="Ransdell A.S."/>
            <person name="Younus H."/>
            <person name="Chow J."/>
            <person name="Chiniquy J."/>
            <person name="Lipzen A."/>
            <person name="Tritt A."/>
            <person name="Sun H."/>
            <person name="Haridas S."/>
            <person name="LaButti K."/>
            <person name="Ohm R.A."/>
            <person name="Kues U."/>
            <person name="Blanchette R.A."/>
            <person name="Grigoriev I.V."/>
            <person name="Minto R.E."/>
            <person name="Hibbett D.S."/>
        </authorList>
    </citation>
    <scope>NUCLEOTIDE SEQUENCE [LARGE SCALE GENOMIC DNA]</scope>
    <source>
        <strain evidence="2 3">ATCC 64428</strain>
    </source>
</reference>
<protein>
    <submittedName>
        <fullName evidence="2">Uncharacterized protein</fullName>
    </submittedName>
</protein>